<dbReference type="SUPFAM" id="SSF51735">
    <property type="entry name" value="NAD(P)-binding Rossmann-fold domains"/>
    <property type="match status" value="1"/>
</dbReference>
<evidence type="ECO:0000259" key="2">
    <source>
        <dbReference type="Pfam" id="PF22725"/>
    </source>
</evidence>
<evidence type="ECO:0000313" key="3">
    <source>
        <dbReference type="EMBL" id="HGY55333.1"/>
    </source>
</evidence>
<protein>
    <submittedName>
        <fullName evidence="3">Gfo/Idh/MocA family oxidoreductase</fullName>
    </submittedName>
</protein>
<gene>
    <name evidence="3" type="ORF">ENK44_06520</name>
</gene>
<sequence>MKQIKVGIVGSQFAAMLHAESYIRLPAVKIQAVASLKNSENFGNKYDIPNRYKSYKEMFDRESLDLISVCIPNFLHKEVVLAAVDAGLKAVISEKPLATKVEDAREMVEVCRENKVKLMYAEDWIFAPALIRAKQIVDEGGIGEILYIKAKESHNGSHSVYAQKKEYAGGGSLIHLGIHPVGFISYLAGSKIKEVMGMTSGGSEKNLVHHDYTVEDWAAALLTLENGIKGFIEANYITVGGMDDKIEIYGTEGNIHVDLTKGSPLHVYSRPGYGYAIEKADFTHGWTQPAVDEFMSLGYVNEMSHFVDCVLNDRNPQPGVRGEDGLTALEAVFAIYKSAAEKRLIKL</sequence>
<dbReference type="GO" id="GO:0000166">
    <property type="term" value="F:nucleotide binding"/>
    <property type="evidence" value="ECO:0007669"/>
    <property type="project" value="InterPro"/>
</dbReference>
<reference evidence="3" key="1">
    <citation type="journal article" date="2020" name="mSystems">
        <title>Genome- and Community-Level Interaction Insights into Carbon Utilization and Element Cycling Functions of Hydrothermarchaeota in Hydrothermal Sediment.</title>
        <authorList>
            <person name="Zhou Z."/>
            <person name="Liu Y."/>
            <person name="Xu W."/>
            <person name="Pan J."/>
            <person name="Luo Z.H."/>
            <person name="Li M."/>
        </authorList>
    </citation>
    <scope>NUCLEOTIDE SEQUENCE [LARGE SCALE GENOMIC DNA]</scope>
    <source>
        <strain evidence="3">HyVt-577</strain>
    </source>
</reference>
<dbReference type="InterPro" id="IPR000683">
    <property type="entry name" value="Gfo/Idh/MocA-like_OxRdtase_N"/>
</dbReference>
<dbReference type="Gene3D" id="3.30.360.10">
    <property type="entry name" value="Dihydrodipicolinate Reductase, domain 2"/>
    <property type="match status" value="1"/>
</dbReference>
<dbReference type="InterPro" id="IPR055170">
    <property type="entry name" value="GFO_IDH_MocA-like_dom"/>
</dbReference>
<name>A0A7V4U0F3_CALAY</name>
<dbReference type="SUPFAM" id="SSF55347">
    <property type="entry name" value="Glyceraldehyde-3-phosphate dehydrogenase-like, C-terminal domain"/>
    <property type="match status" value="1"/>
</dbReference>
<dbReference type="PANTHER" id="PTHR43377">
    <property type="entry name" value="BILIVERDIN REDUCTASE A"/>
    <property type="match status" value="1"/>
</dbReference>
<dbReference type="Pfam" id="PF22725">
    <property type="entry name" value="GFO_IDH_MocA_C3"/>
    <property type="match status" value="1"/>
</dbReference>
<evidence type="ECO:0000259" key="1">
    <source>
        <dbReference type="Pfam" id="PF01408"/>
    </source>
</evidence>
<dbReference type="InterPro" id="IPR036291">
    <property type="entry name" value="NAD(P)-bd_dom_sf"/>
</dbReference>
<dbReference type="Gene3D" id="3.40.50.720">
    <property type="entry name" value="NAD(P)-binding Rossmann-like Domain"/>
    <property type="match status" value="1"/>
</dbReference>
<feature type="domain" description="GFO/IDH/MocA-like oxidoreductase" evidence="2">
    <location>
        <begin position="132"/>
        <end position="255"/>
    </location>
</feature>
<feature type="domain" description="Gfo/Idh/MocA-like oxidoreductase N-terminal" evidence="1">
    <location>
        <begin position="4"/>
        <end position="120"/>
    </location>
</feature>
<dbReference type="InterPro" id="IPR051450">
    <property type="entry name" value="Gfo/Idh/MocA_Oxidoreductases"/>
</dbReference>
<dbReference type="Proteomes" id="UP000885779">
    <property type="component" value="Unassembled WGS sequence"/>
</dbReference>
<dbReference type="Pfam" id="PF01408">
    <property type="entry name" value="GFO_IDH_MocA"/>
    <property type="match status" value="1"/>
</dbReference>
<organism evidence="3">
    <name type="scientific">Caldithrix abyssi</name>
    <dbReference type="NCBI Taxonomy" id="187145"/>
    <lineage>
        <taxon>Bacteria</taxon>
        <taxon>Pseudomonadati</taxon>
        <taxon>Calditrichota</taxon>
        <taxon>Calditrichia</taxon>
        <taxon>Calditrichales</taxon>
        <taxon>Calditrichaceae</taxon>
        <taxon>Caldithrix</taxon>
    </lineage>
</organism>
<proteinExistence type="predicted"/>
<accession>A0A7V4U0F3</accession>
<dbReference type="EMBL" id="DRQG01000062">
    <property type="protein sequence ID" value="HGY55333.1"/>
    <property type="molecule type" value="Genomic_DNA"/>
</dbReference>
<dbReference type="PANTHER" id="PTHR43377:SF1">
    <property type="entry name" value="BILIVERDIN REDUCTASE A"/>
    <property type="match status" value="1"/>
</dbReference>
<dbReference type="AlphaFoldDB" id="A0A7V4U0F3"/>
<comment type="caution">
    <text evidence="3">The sequence shown here is derived from an EMBL/GenBank/DDBJ whole genome shotgun (WGS) entry which is preliminary data.</text>
</comment>